<dbReference type="GO" id="GO:0004519">
    <property type="term" value="F:endonuclease activity"/>
    <property type="evidence" value="ECO:0007669"/>
    <property type="project" value="UniProtKB-KW"/>
</dbReference>
<evidence type="ECO:0000313" key="3">
    <source>
        <dbReference type="EMBL" id="QTL99455.1"/>
    </source>
</evidence>
<dbReference type="Gene3D" id="3.60.10.10">
    <property type="entry name" value="Endonuclease/exonuclease/phosphatase"/>
    <property type="match status" value="1"/>
</dbReference>
<reference evidence="3" key="1">
    <citation type="submission" date="2019-12" db="EMBL/GenBank/DDBJ databases">
        <authorList>
            <person name="zhang j."/>
            <person name="sun C.M."/>
        </authorList>
    </citation>
    <scope>NUCLEOTIDE SEQUENCE</scope>
    <source>
        <strain evidence="3">NS-1</strain>
    </source>
</reference>
<dbReference type="EMBL" id="CP046640">
    <property type="protein sequence ID" value="QTL99455.1"/>
    <property type="molecule type" value="Genomic_DNA"/>
</dbReference>
<dbReference type="GO" id="GO:0006506">
    <property type="term" value="P:GPI anchor biosynthetic process"/>
    <property type="evidence" value="ECO:0007669"/>
    <property type="project" value="TreeGrafter"/>
</dbReference>
<keyword evidence="3" id="KW-0540">Nuclease</keyword>
<feature type="domain" description="Endonuclease/exonuclease/phosphatase" evidence="2">
    <location>
        <begin position="48"/>
        <end position="253"/>
    </location>
</feature>
<keyword evidence="1" id="KW-0812">Transmembrane</keyword>
<dbReference type="InterPro" id="IPR005135">
    <property type="entry name" value="Endo/exonuclease/phosphatase"/>
</dbReference>
<protein>
    <submittedName>
        <fullName evidence="3">Endonuclease</fullName>
    </submittedName>
</protein>
<dbReference type="GO" id="GO:0016020">
    <property type="term" value="C:membrane"/>
    <property type="evidence" value="ECO:0007669"/>
    <property type="project" value="GOC"/>
</dbReference>
<keyword evidence="3" id="KW-0378">Hydrolase</keyword>
<evidence type="ECO:0000256" key="1">
    <source>
        <dbReference type="SAM" id="Phobius"/>
    </source>
</evidence>
<dbReference type="AlphaFoldDB" id="A0A8A7KH96"/>
<accession>A0A8A7KH96</accession>
<keyword evidence="1" id="KW-1133">Transmembrane helix</keyword>
<dbReference type="SUPFAM" id="SSF56219">
    <property type="entry name" value="DNase I-like"/>
    <property type="match status" value="1"/>
</dbReference>
<dbReference type="PANTHER" id="PTHR14859:SF15">
    <property type="entry name" value="ENDONUCLEASE_EXONUCLEASE_PHOSPHATASE DOMAIN-CONTAINING PROTEIN"/>
    <property type="match status" value="1"/>
</dbReference>
<dbReference type="RefSeq" id="WP_230867799.1">
    <property type="nucleotide sequence ID" value="NZ_CP046640.1"/>
</dbReference>
<dbReference type="Pfam" id="PF03372">
    <property type="entry name" value="Exo_endo_phos"/>
    <property type="match status" value="1"/>
</dbReference>
<gene>
    <name evidence="3" type="ORF">GM661_16635</name>
</gene>
<organism evidence="3 4">
    <name type="scientific">Iocasia fonsfrigidae</name>
    <dbReference type="NCBI Taxonomy" id="2682810"/>
    <lineage>
        <taxon>Bacteria</taxon>
        <taxon>Bacillati</taxon>
        <taxon>Bacillota</taxon>
        <taxon>Clostridia</taxon>
        <taxon>Halanaerobiales</taxon>
        <taxon>Halanaerobiaceae</taxon>
        <taxon>Iocasia</taxon>
    </lineage>
</organism>
<evidence type="ECO:0000313" key="4">
    <source>
        <dbReference type="Proteomes" id="UP000665020"/>
    </source>
</evidence>
<dbReference type="Proteomes" id="UP000665020">
    <property type="component" value="Chromosome"/>
</dbReference>
<proteinExistence type="predicted"/>
<dbReference type="PANTHER" id="PTHR14859">
    <property type="entry name" value="CALCOFLUOR WHITE HYPERSENSITIVE PROTEIN PRECURSOR"/>
    <property type="match status" value="1"/>
</dbReference>
<dbReference type="KEGG" id="ifn:GM661_16635"/>
<name>A0A8A7KH96_9FIRM</name>
<sequence>MKKYSAVLIIVVIIVIVTVYMLNISNKSAVLVSSNITTRESTSSIKIMTYNIQHGRGINGKLALDRIAGVIKDSGADIVGLNEVDQRQKRSNFVDQVAYLAERLDMNYVFGPTLKGISGNYGNAILSRFPIESAENYLLTSKNSETRALLTTEVNLSANKSITVFVTHLSIEQQDRKQQMEEIEDYISQEKDSYILMGDFNKMLDLSFGLTPLISGLKSFPADLPSEEIDLFFASQDITLKEAKIINTKASDHLPVVIDIDITA</sequence>
<feature type="transmembrane region" description="Helical" evidence="1">
    <location>
        <begin position="6"/>
        <end position="24"/>
    </location>
</feature>
<keyword evidence="4" id="KW-1185">Reference proteome</keyword>
<dbReference type="InterPro" id="IPR051916">
    <property type="entry name" value="GPI-anchor_lipid_remodeler"/>
</dbReference>
<keyword evidence="1" id="KW-0472">Membrane</keyword>
<evidence type="ECO:0000259" key="2">
    <source>
        <dbReference type="Pfam" id="PF03372"/>
    </source>
</evidence>
<dbReference type="InterPro" id="IPR036691">
    <property type="entry name" value="Endo/exonu/phosph_ase_sf"/>
</dbReference>
<keyword evidence="3" id="KW-0255">Endonuclease</keyword>